<feature type="non-terminal residue" evidence="1">
    <location>
        <position position="1"/>
    </location>
</feature>
<gene>
    <name evidence="1" type="ORF">FD755_024022</name>
</gene>
<organism evidence="1 2">
    <name type="scientific">Muntiacus reevesi</name>
    <name type="common">Reeves' muntjac</name>
    <name type="synonym">Cervus reevesi</name>
    <dbReference type="NCBI Taxonomy" id="9886"/>
    <lineage>
        <taxon>Eukaryota</taxon>
        <taxon>Metazoa</taxon>
        <taxon>Chordata</taxon>
        <taxon>Craniata</taxon>
        <taxon>Vertebrata</taxon>
        <taxon>Euteleostomi</taxon>
        <taxon>Mammalia</taxon>
        <taxon>Eutheria</taxon>
        <taxon>Laurasiatheria</taxon>
        <taxon>Artiodactyla</taxon>
        <taxon>Ruminantia</taxon>
        <taxon>Pecora</taxon>
        <taxon>Cervidae</taxon>
        <taxon>Muntiacinae</taxon>
        <taxon>Muntiacus</taxon>
    </lineage>
</organism>
<proteinExistence type="predicted"/>
<reference evidence="1 2" key="1">
    <citation type="submission" date="2019-06" db="EMBL/GenBank/DDBJ databases">
        <title>Discovery of a novel chromosome fission-fusion reversal in muntjac.</title>
        <authorList>
            <person name="Mudd A.B."/>
            <person name="Bredeson J.V."/>
            <person name="Baum R."/>
            <person name="Hockemeyer D."/>
            <person name="Rokhsar D.S."/>
        </authorList>
    </citation>
    <scope>NUCLEOTIDE SEQUENCE [LARGE SCALE GENOMIC DNA]</scope>
    <source>
        <strain evidence="1">UCam_UCB_Mr</strain>
        <tissue evidence="1">Fibroblast cell line</tissue>
    </source>
</reference>
<evidence type="ECO:0000313" key="1">
    <source>
        <dbReference type="EMBL" id="KAB0353265.1"/>
    </source>
</evidence>
<sequence>TAGGLTADRLATRLAAAGSTFLGLAPRQAAAHGVVADSVAVHRTGPTEGLSTAAGPTASGLTAGGHTSRLAAGGPTAGGFTSLIASWGAGGLAADGLTAGGLTAGFAATGGLAAGGHTSRSAAGGPATGGLTASWGAAGLAAAGLTAGGPAANGLTAGGLAARGAARVGHCVCDEDALLFRSEFLRFCSLLLFWGFYILDPQCWDQEAGLSWLFFMLLL</sequence>
<protein>
    <submittedName>
        <fullName evidence="1">Uncharacterized protein</fullName>
    </submittedName>
</protein>
<dbReference type="AlphaFoldDB" id="A0A5N3VVW8"/>
<name>A0A5N3VVW8_MUNRE</name>
<evidence type="ECO:0000313" key="2">
    <source>
        <dbReference type="Proteomes" id="UP000326062"/>
    </source>
</evidence>
<dbReference type="Proteomes" id="UP000326062">
    <property type="component" value="Unassembled WGS sequence"/>
</dbReference>
<keyword evidence="2" id="KW-1185">Reference proteome</keyword>
<comment type="caution">
    <text evidence="1">The sequence shown here is derived from an EMBL/GenBank/DDBJ whole genome shotgun (WGS) entry which is preliminary data.</text>
</comment>
<accession>A0A5N3VVW8</accession>
<dbReference type="EMBL" id="VCEB01001345">
    <property type="protein sequence ID" value="KAB0353265.1"/>
    <property type="molecule type" value="Genomic_DNA"/>
</dbReference>